<gene>
    <name evidence="3" type="ORF">BCR42DRAFT_416426</name>
</gene>
<dbReference type="FunFam" id="3.30.830.10:FF:000031">
    <property type="entry name" value="Putative zinc metalloprotease"/>
    <property type="match status" value="1"/>
</dbReference>
<evidence type="ECO:0000313" key="3">
    <source>
        <dbReference type="EMBL" id="ORZ15109.1"/>
    </source>
</evidence>
<dbReference type="PANTHER" id="PTHR43016">
    <property type="entry name" value="PRESEQUENCE PROTEASE"/>
    <property type="match status" value="1"/>
</dbReference>
<feature type="region of interest" description="Disordered" evidence="1">
    <location>
        <begin position="1086"/>
        <end position="1110"/>
    </location>
</feature>
<dbReference type="STRING" id="90262.A0A1X2IEK7"/>
<evidence type="ECO:0000313" key="4">
    <source>
        <dbReference type="Proteomes" id="UP000193560"/>
    </source>
</evidence>
<dbReference type="SUPFAM" id="SSF63411">
    <property type="entry name" value="LuxS/MPP-like metallohydrolase"/>
    <property type="match status" value="3"/>
</dbReference>
<dbReference type="InterPro" id="IPR011249">
    <property type="entry name" value="Metalloenz_LuxS/M16"/>
</dbReference>
<evidence type="ECO:0000256" key="1">
    <source>
        <dbReference type="SAM" id="MobiDB-lite"/>
    </source>
</evidence>
<feature type="region of interest" description="Disordered" evidence="1">
    <location>
        <begin position="1"/>
        <end position="23"/>
    </location>
</feature>
<sequence>MAPTSISTMPLPEMAAIPTPSPSPCKDIPSTHFDRQSQFYVDPQSTILVSKYKSSKTGLTVVHVDLDSPLVSGFLTVATEAFDDGGHAHCSEHLVFLGSENYPYKGVLDSFATRAFARGTNAWTDIDHTCYNIMTAGGEGFLRFLPVYVDHILYPTLTESGFCTEIHHINGSGEDAGVVYCEVQARQNSMFDRMQSRMRHLLYPDETCAYRNEPGGKMDSIRQLDIHSVRSYHQTYYRPDNLCIVIAGKLDRSQLFSTLNTIDQNILIHDQHKQLQQLQHHPILKQQEPKRPWSSCLLSVPDLAESITETVLFPDLDETIGAISISWLGPLGNDFLEMAAIQVLNTYLTDSSVSPLQKLLVEIDDPLCTFIDCSQTEYARTSITINIENVPIIYSDTVVPMVLDALNDIVRMENIDMDRMYTLIDRERLKVLEGYENRSLYCVPFSIINDYIYGYDMEESLQRIKPLNQLYQFTRNDWSHLLKKYYTDGCYVALVGKPSSQMAQELQEAEQTRLKKQQLDYGPEQLQAFATQLENANQQNEMEIPHHVLDSFPIPNASDISSIDVITARNPTPPSHLVQFRNNLQTYIDMDNVDIPYSIQYDQIQSAFTTISVYLNTGDMPGSLRPYGRLYMESLFSLPMDSLRQGKLATSSDELILQLNKDTIDYRIMLGRGPAFREYIVLTLKVETSKYHRAVKWLNDLLWHTEYTVEKLKTASNKILNDIPQARRDGRKLAEWVLRAYQHNVQKSTEAACDYLYQSKFLAGVLERLDDDGAYHQILKDMNSYRSILCKWENISVHVMGNILDTSGPKSAFTTWKASTSTGILAPITRAKDVLGHHGQNMGHIAVIINQPSMESTCSVISAPGPSDFGSPDIAPLMVLIEMLHTVEGIFWKLIRGKGLAYQCYILENIEAGTLSLWILQSSDVSKAYEQIKHVMDLFAGGHMTFDPHSLEGAKSSIIFDLAQSEATRSIAGVHSFINQVLRQNQPVKKVFLQAIQAVTLSDVHRVLHKYLLTLFEVGQSDLVVVGSSTKVHDMMNGFRSLGFPMLSQISPDDIYSSSPSLSSRALSISPSSSTASVAASSSSLNYSISSTPTSSPSSSPTISSSLSLV</sequence>
<keyword evidence="4" id="KW-1185">Reference proteome</keyword>
<name>A0A1X2IEK7_9FUNG</name>
<organism evidence="3 4">
    <name type="scientific">Absidia repens</name>
    <dbReference type="NCBI Taxonomy" id="90262"/>
    <lineage>
        <taxon>Eukaryota</taxon>
        <taxon>Fungi</taxon>
        <taxon>Fungi incertae sedis</taxon>
        <taxon>Mucoromycota</taxon>
        <taxon>Mucoromycotina</taxon>
        <taxon>Mucoromycetes</taxon>
        <taxon>Mucorales</taxon>
        <taxon>Cunninghamellaceae</taxon>
        <taxon>Absidia</taxon>
    </lineage>
</organism>
<dbReference type="OrthoDB" id="4953at2759"/>
<dbReference type="PANTHER" id="PTHR43016:SF16">
    <property type="entry name" value="METALLOPROTEASE, PUTATIVE (AFU_ORTHOLOGUE AFUA_4G07610)-RELATED"/>
    <property type="match status" value="1"/>
</dbReference>
<dbReference type="Gene3D" id="3.30.830.10">
    <property type="entry name" value="Metalloenzyme, LuxS/M16 peptidase-like"/>
    <property type="match status" value="4"/>
</dbReference>
<dbReference type="AlphaFoldDB" id="A0A1X2IEK7"/>
<evidence type="ECO:0000259" key="2">
    <source>
        <dbReference type="Pfam" id="PF05193"/>
    </source>
</evidence>
<reference evidence="3 4" key="1">
    <citation type="submission" date="2016-07" db="EMBL/GenBank/DDBJ databases">
        <title>Pervasive Adenine N6-methylation of Active Genes in Fungi.</title>
        <authorList>
            <consortium name="DOE Joint Genome Institute"/>
            <person name="Mondo S.J."/>
            <person name="Dannebaum R.O."/>
            <person name="Kuo R.C."/>
            <person name="Labutti K."/>
            <person name="Haridas S."/>
            <person name="Kuo A."/>
            <person name="Salamov A."/>
            <person name="Ahrendt S.R."/>
            <person name="Lipzen A."/>
            <person name="Sullivan W."/>
            <person name="Andreopoulos W.B."/>
            <person name="Clum A."/>
            <person name="Lindquist E."/>
            <person name="Daum C."/>
            <person name="Ramamoorthy G.K."/>
            <person name="Gryganskyi A."/>
            <person name="Culley D."/>
            <person name="Magnuson J.K."/>
            <person name="James T.Y."/>
            <person name="O'Malley M.A."/>
            <person name="Stajich J.E."/>
            <person name="Spatafora J.W."/>
            <person name="Visel A."/>
            <person name="Grigoriev I.V."/>
        </authorList>
    </citation>
    <scope>NUCLEOTIDE SEQUENCE [LARGE SCALE GENOMIC DNA]</scope>
    <source>
        <strain evidence="3 4">NRRL 1336</strain>
    </source>
</reference>
<feature type="domain" description="Peptidase M16 C-terminal" evidence="2">
    <location>
        <begin position="227"/>
        <end position="362"/>
    </location>
</feature>
<protein>
    <submittedName>
        <fullName evidence="3">Metalloenzyme, LuxS/M16 peptidase-like protein</fullName>
    </submittedName>
</protein>
<dbReference type="GO" id="GO:0046872">
    <property type="term" value="F:metal ion binding"/>
    <property type="evidence" value="ECO:0007669"/>
    <property type="project" value="InterPro"/>
</dbReference>
<proteinExistence type="predicted"/>
<dbReference type="Proteomes" id="UP000193560">
    <property type="component" value="Unassembled WGS sequence"/>
</dbReference>
<dbReference type="FunFam" id="3.30.830.10:FF:000015">
    <property type="entry name" value="Putative zinc metalloprotease"/>
    <property type="match status" value="1"/>
</dbReference>
<comment type="caution">
    <text evidence="3">The sequence shown here is derived from an EMBL/GenBank/DDBJ whole genome shotgun (WGS) entry which is preliminary data.</text>
</comment>
<dbReference type="EMBL" id="MCGE01000013">
    <property type="protein sequence ID" value="ORZ15109.1"/>
    <property type="molecule type" value="Genomic_DNA"/>
</dbReference>
<dbReference type="InterPro" id="IPR007863">
    <property type="entry name" value="Peptidase_M16_C"/>
</dbReference>
<dbReference type="Pfam" id="PF05193">
    <property type="entry name" value="Peptidase_M16_C"/>
    <property type="match status" value="1"/>
</dbReference>
<accession>A0A1X2IEK7</accession>